<comment type="caution">
    <text evidence="7">The sequence shown here is derived from an EMBL/GenBank/DDBJ whole genome shotgun (WGS) entry which is preliminary data.</text>
</comment>
<protein>
    <submittedName>
        <fullName evidence="7">Dehydrogenase</fullName>
    </submittedName>
</protein>
<feature type="domain" description="Cytochrome c" evidence="6">
    <location>
        <begin position="619"/>
        <end position="713"/>
    </location>
</feature>
<proteinExistence type="predicted"/>
<accession>A0A1E5SZ26</accession>
<dbReference type="InterPro" id="IPR009056">
    <property type="entry name" value="Cyt_c-like_dom"/>
</dbReference>
<evidence type="ECO:0000259" key="6">
    <source>
        <dbReference type="PROSITE" id="PS51007"/>
    </source>
</evidence>
<organism evidence="7 8">
    <name type="scientific">Roseivirga misakiensis</name>
    <dbReference type="NCBI Taxonomy" id="1563681"/>
    <lineage>
        <taxon>Bacteria</taxon>
        <taxon>Pseudomonadati</taxon>
        <taxon>Bacteroidota</taxon>
        <taxon>Cytophagia</taxon>
        <taxon>Cytophagales</taxon>
        <taxon>Roseivirgaceae</taxon>
        <taxon>Roseivirga</taxon>
    </lineage>
</organism>
<dbReference type="SUPFAM" id="SSF46626">
    <property type="entry name" value="Cytochrome c"/>
    <property type="match status" value="1"/>
</dbReference>
<dbReference type="RefSeq" id="WP_069835871.1">
    <property type="nucleotide sequence ID" value="NZ_MDGQ01000005.1"/>
</dbReference>
<dbReference type="GO" id="GO:0020037">
    <property type="term" value="F:heme binding"/>
    <property type="evidence" value="ECO:0007669"/>
    <property type="project" value="InterPro"/>
</dbReference>
<dbReference type="PANTHER" id="PTHR33546:SF1">
    <property type="entry name" value="LARGE, MULTIFUNCTIONAL SECRETED PROTEIN"/>
    <property type="match status" value="1"/>
</dbReference>
<keyword evidence="3 4" id="KW-0408">Iron</keyword>
<feature type="signal peptide" evidence="5">
    <location>
        <begin position="1"/>
        <end position="21"/>
    </location>
</feature>
<dbReference type="InterPro" id="IPR011989">
    <property type="entry name" value="ARM-like"/>
</dbReference>
<keyword evidence="2 4" id="KW-0479">Metal-binding</keyword>
<gene>
    <name evidence="7" type="ORF">BFP71_12855</name>
</gene>
<keyword evidence="8" id="KW-1185">Reference proteome</keyword>
<dbReference type="EMBL" id="MDGQ01000005">
    <property type="protein sequence ID" value="OEK04366.1"/>
    <property type="molecule type" value="Genomic_DNA"/>
</dbReference>
<dbReference type="PROSITE" id="PS51007">
    <property type="entry name" value="CYTC"/>
    <property type="match status" value="1"/>
</dbReference>
<evidence type="ECO:0000256" key="4">
    <source>
        <dbReference type="PROSITE-ProRule" id="PRU00433"/>
    </source>
</evidence>
<dbReference type="OrthoDB" id="9808161at2"/>
<dbReference type="InterPro" id="IPR036909">
    <property type="entry name" value="Cyt_c-like_dom_sf"/>
</dbReference>
<dbReference type="AlphaFoldDB" id="A0A1E5SZ26"/>
<dbReference type="GO" id="GO:0046872">
    <property type="term" value="F:metal ion binding"/>
    <property type="evidence" value="ECO:0007669"/>
    <property type="project" value="UniProtKB-KW"/>
</dbReference>
<dbReference type="InterPro" id="IPR011042">
    <property type="entry name" value="6-blade_b-propeller_TolB-like"/>
</dbReference>
<dbReference type="Gene3D" id="1.25.10.10">
    <property type="entry name" value="Leucine-rich Repeat Variant"/>
    <property type="match status" value="1"/>
</dbReference>
<dbReference type="Proteomes" id="UP000095552">
    <property type="component" value="Unassembled WGS sequence"/>
</dbReference>
<evidence type="ECO:0000256" key="5">
    <source>
        <dbReference type="SAM" id="SignalP"/>
    </source>
</evidence>
<dbReference type="Pfam" id="PF00034">
    <property type="entry name" value="Cytochrom_C"/>
    <property type="match status" value="1"/>
</dbReference>
<dbReference type="InterPro" id="IPR055557">
    <property type="entry name" value="DUF7133"/>
</dbReference>
<keyword evidence="1 4" id="KW-0349">Heme</keyword>
<reference evidence="7 8" key="1">
    <citation type="submission" date="2016-08" db="EMBL/GenBank/DDBJ databases">
        <title>Draft genome of Fabibacter sp. strain SK-8.</title>
        <authorList>
            <person name="Wong S.-K."/>
            <person name="Hamasaki K."/>
            <person name="Yoshizawa S."/>
        </authorList>
    </citation>
    <scope>NUCLEOTIDE SEQUENCE [LARGE SCALE GENOMIC DNA]</scope>
    <source>
        <strain evidence="7 8">SK-8</strain>
    </source>
</reference>
<dbReference type="Gene3D" id="2.120.10.30">
    <property type="entry name" value="TolB, C-terminal domain"/>
    <property type="match status" value="1"/>
</dbReference>
<keyword evidence="5" id="KW-0732">Signal</keyword>
<sequence length="750" mass="83464">MSRISHLASCALATIAVLSFAACSPDYEEPEISLEDYQVEEGFALEVVAAEPFLEAPVAIDFDNKGRIWTVEMRGYMQTLTGESEDMPNGVISILEDKDGDGVVDHSKVFLDSLVLPRAIAHVYGGLLYAEPPNLWFVEIEDDKPGKKILVDSLYADEGNVEHQPNGLMMNIDNWIYNARSHFRYKRENGIWLKEPTSFRGQWGITKDNFGRLYYNNNSTQIMGDYVLPNVLTSNEYYQPKDGIGKVLTNNQRVYPLHATLVNRGYQKGVLDADSMLVNVTSSCGPLVYRGGQFPADYVQNAFVCAPEVNLIKRNLLTFSGPKTTAEQAYTDREFIASTDEGFRPVNLFGGPDGGMYVVDMHRGIIQHGAYMTSYLRERLAASGMDKMIGMGRILRVSHKETGLSKIPDLESANTEDLVEMLGHENGWVRDRAQQLLIHRGDQQAMVSLKKLISESSKHETIIHALYALEGLNALDGATLLTTAAHQSPEVVAHSLMLLRNPMYKNEKIAEAELLNELMARKDPTIDFYLISFFGEWLQRYGNNILALSVGLTQNYSEQYYQDALISGLSGKEKDFKSALQDSESPQIKSVISQLDNVIADQASGKKFWIYEQASLPLDDRTHGLKLYRNTCAACHGGNGQGVDGLAPPLDNSEYIKGSPKRLALVLLHGMKGPLTVNGKRYEMNAQMPGLLNNPEFTDQDIVDLMTYLSNAFGTSSRGSNAKMIKELRDVKPKNGAYTEAELNGLIDEQ</sequence>
<evidence type="ECO:0000313" key="8">
    <source>
        <dbReference type="Proteomes" id="UP000095552"/>
    </source>
</evidence>
<dbReference type="PROSITE" id="PS51257">
    <property type="entry name" value="PROKAR_LIPOPROTEIN"/>
    <property type="match status" value="1"/>
</dbReference>
<evidence type="ECO:0000256" key="3">
    <source>
        <dbReference type="ARBA" id="ARBA00023004"/>
    </source>
</evidence>
<evidence type="ECO:0000256" key="1">
    <source>
        <dbReference type="ARBA" id="ARBA00022617"/>
    </source>
</evidence>
<evidence type="ECO:0000313" key="7">
    <source>
        <dbReference type="EMBL" id="OEK04366.1"/>
    </source>
</evidence>
<feature type="chain" id="PRO_5009185723" evidence="5">
    <location>
        <begin position="22"/>
        <end position="750"/>
    </location>
</feature>
<dbReference type="Gene3D" id="1.10.760.10">
    <property type="entry name" value="Cytochrome c-like domain"/>
    <property type="match status" value="1"/>
</dbReference>
<dbReference type="GO" id="GO:0009055">
    <property type="term" value="F:electron transfer activity"/>
    <property type="evidence" value="ECO:0007669"/>
    <property type="project" value="InterPro"/>
</dbReference>
<name>A0A1E5SZ26_9BACT</name>
<dbReference type="STRING" id="1563681.BFP71_12855"/>
<dbReference type="Pfam" id="PF23500">
    <property type="entry name" value="DUF7133"/>
    <property type="match status" value="1"/>
</dbReference>
<dbReference type="PANTHER" id="PTHR33546">
    <property type="entry name" value="LARGE, MULTIFUNCTIONAL SECRETED PROTEIN-RELATED"/>
    <property type="match status" value="1"/>
</dbReference>
<evidence type="ECO:0000256" key="2">
    <source>
        <dbReference type="ARBA" id="ARBA00022723"/>
    </source>
</evidence>